<reference evidence="7 8" key="1">
    <citation type="journal article" date="2019" name="Int. J. Syst. Evol. Microbiol.">
        <title>The Global Catalogue of Microorganisms (GCM) 10K type strain sequencing project: providing services to taxonomists for standard genome sequencing and annotation.</title>
        <authorList>
            <consortium name="The Broad Institute Genomics Platform"/>
            <consortium name="The Broad Institute Genome Sequencing Center for Infectious Disease"/>
            <person name="Wu L."/>
            <person name="Ma J."/>
        </authorList>
    </citation>
    <scope>NUCLEOTIDE SEQUENCE [LARGE SCALE GENOMIC DNA]</scope>
    <source>
        <strain evidence="7 8">JCM 9731</strain>
    </source>
</reference>
<dbReference type="EMBL" id="BAAADJ010000020">
    <property type="protein sequence ID" value="GAA0329000.1"/>
    <property type="molecule type" value="Genomic_DNA"/>
</dbReference>
<dbReference type="Gene3D" id="2.30.40.10">
    <property type="entry name" value="Urease, subunit C, domain 1"/>
    <property type="match status" value="1"/>
</dbReference>
<dbReference type="Pfam" id="PF01979">
    <property type="entry name" value="Amidohydro_1"/>
    <property type="match status" value="1"/>
</dbReference>
<dbReference type="InterPro" id="IPR011059">
    <property type="entry name" value="Metal-dep_hydrolase_composite"/>
</dbReference>
<comment type="caution">
    <text evidence="7">The sequence shown here is derived from an EMBL/GenBank/DDBJ whole genome shotgun (WGS) entry which is preliminary data.</text>
</comment>
<feature type="domain" description="Adenine deaminase C-terminal" evidence="6">
    <location>
        <begin position="409"/>
        <end position="570"/>
    </location>
</feature>
<dbReference type="SUPFAM" id="SSF51556">
    <property type="entry name" value="Metallo-dependent hydrolases"/>
    <property type="match status" value="1"/>
</dbReference>
<protein>
    <recommendedName>
        <fullName evidence="2">adenine deaminase</fullName>
        <ecNumber evidence="2">3.5.4.2</ecNumber>
    </recommendedName>
</protein>
<evidence type="ECO:0000256" key="2">
    <source>
        <dbReference type="ARBA" id="ARBA00012782"/>
    </source>
</evidence>
<dbReference type="Gene3D" id="3.20.20.140">
    <property type="entry name" value="Metal-dependent hydrolases"/>
    <property type="match status" value="1"/>
</dbReference>
<name>A0ABN0W8K6_9BACI</name>
<evidence type="ECO:0000256" key="1">
    <source>
        <dbReference type="ARBA" id="ARBA00006773"/>
    </source>
</evidence>
<dbReference type="Proteomes" id="UP001500782">
    <property type="component" value="Unassembled WGS sequence"/>
</dbReference>
<dbReference type="SUPFAM" id="SSF51338">
    <property type="entry name" value="Composite domain of metallo-dependent hydrolases"/>
    <property type="match status" value="1"/>
</dbReference>
<dbReference type="RefSeq" id="WP_343798587.1">
    <property type="nucleotide sequence ID" value="NZ_BAAADJ010000020.1"/>
</dbReference>
<sequence>MRQDNHWKIKQQREHTAIIDGSKSPTLLLKNARYLHPYFKKWLNGHIWIYEDRIIYVGEKLPENLETCEVVDCKDDWLVPGYIEPHAHPFQLYNPLTLANYASQTGTTTLINDNLFLALLNDKKKAFSFLDEMKKLPVSMFWWCRFDSQTELFNEESIYSHQTIKAWLEREDVIQAGELTSWPRLLQGDDLLLHWIQETKRQRKRVEGHFPGASERTLVKLKLLGADADHESMTGQEVWNRLQHGYSVALRYSSIRPDLPNLLKEMKELGIDNYDQIFLTTDGSPPSFSSGGMHDQMIRIALDAGISPIDAYLMASFNVARYYQFDHLLGSITTGRLANINFLRSEKDPTPHSVLAKGKWVKRNSENTFGEYDIKWSHYGLQPYDSDWELSMDDLQFSMAMGIEMVNAVITKPYSVNLDVSVEELPESQDQCFFMLVDREGKWKVNTMLKGFATQLGGFASTFSNSGDIILIGKSKKDLLVACKRMKELGGGIVLTENEEVIHEIALPLHGIMSDKPMEELMEEETKLKELLADRGYRFDEPIYSLLFFSSTHLPYIRITQQGIFDVMKKMVLFPSVMR</sequence>
<dbReference type="InterPro" id="IPR032466">
    <property type="entry name" value="Metal_Hydrolase"/>
</dbReference>
<dbReference type="PANTHER" id="PTHR11113:SF6">
    <property type="entry name" value="ADENINE DEAMINASE YERA-RELATED"/>
    <property type="match status" value="1"/>
</dbReference>
<accession>A0ABN0W8K6</accession>
<keyword evidence="3" id="KW-0378">Hydrolase</keyword>
<dbReference type="PANTHER" id="PTHR11113">
    <property type="entry name" value="N-ACETYLGLUCOSAMINE-6-PHOSPHATE DEACETYLASE"/>
    <property type="match status" value="1"/>
</dbReference>
<evidence type="ECO:0000256" key="4">
    <source>
        <dbReference type="ARBA" id="ARBA00047720"/>
    </source>
</evidence>
<dbReference type="InterPro" id="IPR006680">
    <property type="entry name" value="Amidohydro-rel"/>
</dbReference>
<evidence type="ECO:0000256" key="3">
    <source>
        <dbReference type="ARBA" id="ARBA00022801"/>
    </source>
</evidence>
<dbReference type="EC" id="3.5.4.2" evidence="2"/>
<comment type="catalytic activity">
    <reaction evidence="4">
        <text>adenine + H2O + H(+) = hypoxanthine + NH4(+)</text>
        <dbReference type="Rhea" id="RHEA:23688"/>
        <dbReference type="ChEBI" id="CHEBI:15377"/>
        <dbReference type="ChEBI" id="CHEBI:15378"/>
        <dbReference type="ChEBI" id="CHEBI:16708"/>
        <dbReference type="ChEBI" id="CHEBI:17368"/>
        <dbReference type="ChEBI" id="CHEBI:28938"/>
        <dbReference type="EC" id="3.5.4.2"/>
    </reaction>
</comment>
<feature type="domain" description="Amidohydrolase-related" evidence="5">
    <location>
        <begin position="78"/>
        <end position="361"/>
    </location>
</feature>
<organism evidence="7 8">
    <name type="scientific">Bacillus carboniphilus</name>
    <dbReference type="NCBI Taxonomy" id="86663"/>
    <lineage>
        <taxon>Bacteria</taxon>
        <taxon>Bacillati</taxon>
        <taxon>Bacillota</taxon>
        <taxon>Bacilli</taxon>
        <taxon>Bacillales</taxon>
        <taxon>Bacillaceae</taxon>
        <taxon>Bacillus</taxon>
    </lineage>
</organism>
<dbReference type="InterPro" id="IPR026912">
    <property type="entry name" value="Adenine_deam_C"/>
</dbReference>
<proteinExistence type="inferred from homology"/>
<gene>
    <name evidence="7" type="ORF">GCM10008967_19400</name>
</gene>
<evidence type="ECO:0000259" key="6">
    <source>
        <dbReference type="Pfam" id="PF13382"/>
    </source>
</evidence>
<keyword evidence="8" id="KW-1185">Reference proteome</keyword>
<dbReference type="Pfam" id="PF13382">
    <property type="entry name" value="Adenine_deam_C"/>
    <property type="match status" value="1"/>
</dbReference>
<evidence type="ECO:0000313" key="8">
    <source>
        <dbReference type="Proteomes" id="UP001500782"/>
    </source>
</evidence>
<evidence type="ECO:0000313" key="7">
    <source>
        <dbReference type="EMBL" id="GAA0329000.1"/>
    </source>
</evidence>
<evidence type="ECO:0000259" key="5">
    <source>
        <dbReference type="Pfam" id="PF01979"/>
    </source>
</evidence>
<comment type="similarity">
    <text evidence="1">Belongs to the metallo-dependent hydrolases superfamily. Adenine deaminase family.</text>
</comment>